<keyword evidence="2" id="KW-1185">Reference proteome</keyword>
<dbReference type="Proteomes" id="UP000481417">
    <property type="component" value="Unassembled WGS sequence"/>
</dbReference>
<comment type="caution">
    <text evidence="1">The sequence shown here is derived from an EMBL/GenBank/DDBJ whole genome shotgun (WGS) entry which is preliminary data.</text>
</comment>
<dbReference type="RefSeq" id="WP_154766146.1">
    <property type="nucleotide sequence ID" value="NZ_WMBT01000028.1"/>
</dbReference>
<dbReference type="EMBL" id="WMBT01000028">
    <property type="protein sequence ID" value="MTE02096.1"/>
    <property type="molecule type" value="Genomic_DNA"/>
</dbReference>
<evidence type="ECO:0000313" key="1">
    <source>
        <dbReference type="EMBL" id="MTE02096.1"/>
    </source>
</evidence>
<proteinExistence type="predicted"/>
<accession>A0A6L6HSB3</accession>
<dbReference type="AlphaFoldDB" id="A0A6L6HSB3"/>
<evidence type="ECO:0000313" key="2">
    <source>
        <dbReference type="Proteomes" id="UP000481417"/>
    </source>
</evidence>
<name>A0A6L6HSB3_9RHOB</name>
<protein>
    <submittedName>
        <fullName evidence="1">Uncharacterized protein</fullName>
    </submittedName>
</protein>
<reference evidence="1 2" key="1">
    <citation type="submission" date="2019-11" db="EMBL/GenBank/DDBJ databases">
        <authorList>
            <person name="Lang L."/>
        </authorList>
    </citation>
    <scope>NUCLEOTIDE SEQUENCE [LARGE SCALE GENOMIC DNA]</scope>
    <source>
        <strain evidence="1 2">YIM 132242</strain>
    </source>
</reference>
<sequence length="78" mass="8540">MAVIVFSHTVAVRQGQSDQVSQVDFFRRFFPKFGKKGCLCTGVALGGTVSEGRVSIQQAGFFAGNAAIHRTCRRVDCW</sequence>
<organism evidence="1 2">
    <name type="scientific">Paracoccus lichenicola</name>
    <dbReference type="NCBI Taxonomy" id="2665644"/>
    <lineage>
        <taxon>Bacteria</taxon>
        <taxon>Pseudomonadati</taxon>
        <taxon>Pseudomonadota</taxon>
        <taxon>Alphaproteobacteria</taxon>
        <taxon>Rhodobacterales</taxon>
        <taxon>Paracoccaceae</taxon>
        <taxon>Paracoccus</taxon>
    </lineage>
</organism>
<gene>
    <name evidence="1" type="ORF">GIY56_17540</name>
</gene>